<dbReference type="InParanoid" id="A0A0D0AIK8"/>
<gene>
    <name evidence="1" type="ORF">CY34DRAFT_61428</name>
</gene>
<reference evidence="1 2" key="1">
    <citation type="submission" date="2014-04" db="EMBL/GenBank/DDBJ databases">
        <authorList>
            <consortium name="DOE Joint Genome Institute"/>
            <person name="Kuo A."/>
            <person name="Ruytinx J."/>
            <person name="Rineau F."/>
            <person name="Colpaert J."/>
            <person name="Kohler A."/>
            <person name="Nagy L.G."/>
            <person name="Floudas D."/>
            <person name="Copeland A."/>
            <person name="Barry K.W."/>
            <person name="Cichocki N."/>
            <person name="Veneault-Fourrey C."/>
            <person name="LaButti K."/>
            <person name="Lindquist E.A."/>
            <person name="Lipzen A."/>
            <person name="Lundell T."/>
            <person name="Morin E."/>
            <person name="Murat C."/>
            <person name="Sun H."/>
            <person name="Tunlid A."/>
            <person name="Henrissat B."/>
            <person name="Grigoriev I.V."/>
            <person name="Hibbett D.S."/>
            <person name="Martin F."/>
            <person name="Nordberg H.P."/>
            <person name="Cantor M.N."/>
            <person name="Hua S.X."/>
        </authorList>
    </citation>
    <scope>NUCLEOTIDE SEQUENCE [LARGE SCALE GENOMIC DNA]</scope>
    <source>
        <strain evidence="1 2">UH-Slu-Lm8-n1</strain>
    </source>
</reference>
<dbReference type="STRING" id="930992.A0A0D0AIK8"/>
<feature type="non-terminal residue" evidence="1">
    <location>
        <position position="247"/>
    </location>
</feature>
<dbReference type="Pfam" id="PF18759">
    <property type="entry name" value="Plavaka"/>
    <property type="match status" value="1"/>
</dbReference>
<protein>
    <submittedName>
        <fullName evidence="1">Uncharacterized protein</fullName>
    </submittedName>
</protein>
<accession>A0A0D0AIK8</accession>
<keyword evidence="2" id="KW-1185">Reference proteome</keyword>
<proteinExistence type="predicted"/>
<reference evidence="2" key="2">
    <citation type="submission" date="2015-01" db="EMBL/GenBank/DDBJ databases">
        <title>Evolutionary Origins and Diversification of the Mycorrhizal Mutualists.</title>
        <authorList>
            <consortium name="DOE Joint Genome Institute"/>
            <consortium name="Mycorrhizal Genomics Consortium"/>
            <person name="Kohler A."/>
            <person name="Kuo A."/>
            <person name="Nagy L.G."/>
            <person name="Floudas D."/>
            <person name="Copeland A."/>
            <person name="Barry K.W."/>
            <person name="Cichocki N."/>
            <person name="Veneault-Fourrey C."/>
            <person name="LaButti K."/>
            <person name="Lindquist E.A."/>
            <person name="Lipzen A."/>
            <person name="Lundell T."/>
            <person name="Morin E."/>
            <person name="Murat C."/>
            <person name="Riley R."/>
            <person name="Ohm R."/>
            <person name="Sun H."/>
            <person name="Tunlid A."/>
            <person name="Henrissat B."/>
            <person name="Grigoriev I.V."/>
            <person name="Hibbett D.S."/>
            <person name="Martin F."/>
        </authorList>
    </citation>
    <scope>NUCLEOTIDE SEQUENCE [LARGE SCALE GENOMIC DNA]</scope>
    <source>
        <strain evidence="2">UH-Slu-Lm8-n1</strain>
    </source>
</reference>
<dbReference type="HOGENOM" id="CLU_002498_2_1_1"/>
<organism evidence="1 2">
    <name type="scientific">Suillus luteus UH-Slu-Lm8-n1</name>
    <dbReference type="NCBI Taxonomy" id="930992"/>
    <lineage>
        <taxon>Eukaryota</taxon>
        <taxon>Fungi</taxon>
        <taxon>Dikarya</taxon>
        <taxon>Basidiomycota</taxon>
        <taxon>Agaricomycotina</taxon>
        <taxon>Agaricomycetes</taxon>
        <taxon>Agaricomycetidae</taxon>
        <taxon>Boletales</taxon>
        <taxon>Suillineae</taxon>
        <taxon>Suillaceae</taxon>
        <taxon>Suillus</taxon>
    </lineage>
</organism>
<sequence length="247" mass="28513">FHYEPYKLCWNPPHLDGEVPIYGDLFTSPVFHDAHAKLQNMAGEPGCDLPRVVAGLMFWSDATQLTSFGNAKLWPTYMYFGNESKYRRCKPSCNLSNHVAYFETLPHSFKDFTSGKGMNSDCLTHCHRELFHEQWNILLDDEFLEAYEHGIVIHCCDGITRRFYPRIFTYSADYPEKVLIATVRNLGGCPCPRCLMPKELIHNMGRPLDRRQRETLERNDDRRRLIVSSARTLIYDKNLGVGSAAVE</sequence>
<dbReference type="EMBL" id="KN836596">
    <property type="protein sequence ID" value="KIK31843.1"/>
    <property type="molecule type" value="Genomic_DNA"/>
</dbReference>
<dbReference type="Proteomes" id="UP000054485">
    <property type="component" value="Unassembled WGS sequence"/>
</dbReference>
<name>A0A0D0AIK8_9AGAM</name>
<dbReference type="InterPro" id="IPR041078">
    <property type="entry name" value="Plavaka"/>
</dbReference>
<feature type="non-terminal residue" evidence="1">
    <location>
        <position position="1"/>
    </location>
</feature>
<dbReference type="OrthoDB" id="3208495at2759"/>
<evidence type="ECO:0000313" key="1">
    <source>
        <dbReference type="EMBL" id="KIK31843.1"/>
    </source>
</evidence>
<evidence type="ECO:0000313" key="2">
    <source>
        <dbReference type="Proteomes" id="UP000054485"/>
    </source>
</evidence>
<dbReference type="AlphaFoldDB" id="A0A0D0AIK8"/>